<dbReference type="PANTHER" id="PTHR46124">
    <property type="entry name" value="D-AMINOACYL-TRNA DEACYLASE"/>
    <property type="match status" value="1"/>
</dbReference>
<dbReference type="GO" id="GO:0005829">
    <property type="term" value="C:cytosol"/>
    <property type="evidence" value="ECO:0007669"/>
    <property type="project" value="TreeGrafter"/>
</dbReference>
<dbReference type="Proteomes" id="UP000663281">
    <property type="component" value="Chromosome"/>
</dbReference>
<dbReference type="KEGG" id="scyp:JYB88_04435"/>
<dbReference type="InterPro" id="IPR032466">
    <property type="entry name" value="Metal_Hydrolase"/>
</dbReference>
<dbReference type="PROSITE" id="PS01137">
    <property type="entry name" value="TATD_1"/>
    <property type="match status" value="1"/>
</dbReference>
<dbReference type="Gene3D" id="3.20.20.140">
    <property type="entry name" value="Metal-dependent hydrolases"/>
    <property type="match status" value="1"/>
</dbReference>
<dbReference type="InterPro" id="IPR001130">
    <property type="entry name" value="TatD-like"/>
</dbReference>
<keyword evidence="6" id="KW-1185">Reference proteome</keyword>
<dbReference type="Pfam" id="PF01026">
    <property type="entry name" value="TatD_DNase"/>
    <property type="match status" value="1"/>
</dbReference>
<evidence type="ECO:0000256" key="3">
    <source>
        <dbReference type="ARBA" id="ARBA00022801"/>
    </source>
</evidence>
<accession>A0A974XNN9</accession>
<dbReference type="InterPro" id="IPR018228">
    <property type="entry name" value="DNase_TatD-rel_CS"/>
</dbReference>
<evidence type="ECO:0000313" key="6">
    <source>
        <dbReference type="Proteomes" id="UP000663281"/>
    </source>
</evidence>
<dbReference type="AlphaFoldDB" id="A0A974XNN9"/>
<reference evidence="5 6" key="1">
    <citation type="submission" date="2021-03" db="EMBL/GenBank/DDBJ databases">
        <title>Novel species identification of genus Shewanella.</title>
        <authorList>
            <person name="Liu G."/>
            <person name="Zhang Q."/>
        </authorList>
    </citation>
    <scope>NUCLEOTIDE SEQUENCE [LARGE SCALE GENOMIC DNA]</scope>
    <source>
        <strain evidence="5 6">FJAT-53726</strain>
    </source>
</reference>
<gene>
    <name evidence="5" type="ORF">JYB88_04435</name>
</gene>
<dbReference type="SUPFAM" id="SSF51556">
    <property type="entry name" value="Metallo-dependent hydrolases"/>
    <property type="match status" value="1"/>
</dbReference>
<feature type="binding site" evidence="4">
    <location>
        <position position="153"/>
    </location>
    <ligand>
        <name>a divalent metal cation</name>
        <dbReference type="ChEBI" id="CHEBI:60240"/>
        <label>2</label>
    </ligand>
</feature>
<evidence type="ECO:0000313" key="5">
    <source>
        <dbReference type="EMBL" id="QSX31775.1"/>
    </source>
</evidence>
<comment type="similarity">
    <text evidence="1">Belongs to the metallo-dependent hydrolases superfamily. TatD-type hydrolase family.</text>
</comment>
<evidence type="ECO:0000256" key="1">
    <source>
        <dbReference type="ARBA" id="ARBA00009275"/>
    </source>
</evidence>
<feature type="binding site" evidence="4">
    <location>
        <position position="203"/>
    </location>
    <ligand>
        <name>a divalent metal cation</name>
        <dbReference type="ChEBI" id="CHEBI:60240"/>
        <label>1</label>
    </ligand>
</feature>
<feature type="binding site" evidence="4">
    <location>
        <position position="5"/>
    </location>
    <ligand>
        <name>a divalent metal cation</name>
        <dbReference type="ChEBI" id="CHEBI:60240"/>
        <label>1</label>
    </ligand>
</feature>
<feature type="binding site" evidence="4">
    <location>
        <position position="7"/>
    </location>
    <ligand>
        <name>a divalent metal cation</name>
        <dbReference type="ChEBI" id="CHEBI:60240"/>
        <label>1</label>
    </ligand>
</feature>
<dbReference type="PANTHER" id="PTHR46124:SF3">
    <property type="entry name" value="HYDROLASE"/>
    <property type="match status" value="1"/>
</dbReference>
<keyword evidence="2 4" id="KW-0479">Metal-binding</keyword>
<dbReference type="RefSeq" id="WP_207326222.1">
    <property type="nucleotide sequence ID" value="NZ_CP071504.1"/>
</dbReference>
<dbReference type="EMBL" id="CP071504">
    <property type="protein sequence ID" value="QSX31775.1"/>
    <property type="molecule type" value="Genomic_DNA"/>
</dbReference>
<organism evidence="5 6">
    <name type="scientific">Shewanella cyperi</name>
    <dbReference type="NCBI Taxonomy" id="2814292"/>
    <lineage>
        <taxon>Bacteria</taxon>
        <taxon>Pseudomonadati</taxon>
        <taxon>Pseudomonadota</taxon>
        <taxon>Gammaproteobacteria</taxon>
        <taxon>Alteromonadales</taxon>
        <taxon>Shewanellaceae</taxon>
        <taxon>Shewanella</taxon>
    </lineage>
</organism>
<dbReference type="GO" id="GO:0016788">
    <property type="term" value="F:hydrolase activity, acting on ester bonds"/>
    <property type="evidence" value="ECO:0007669"/>
    <property type="project" value="InterPro"/>
</dbReference>
<proteinExistence type="inferred from homology"/>
<evidence type="ECO:0000256" key="2">
    <source>
        <dbReference type="ARBA" id="ARBA00022723"/>
    </source>
</evidence>
<dbReference type="PIRSF" id="PIRSF005902">
    <property type="entry name" value="DNase_TatD"/>
    <property type="match status" value="1"/>
</dbReference>
<dbReference type="GO" id="GO:0046872">
    <property type="term" value="F:metal ion binding"/>
    <property type="evidence" value="ECO:0007669"/>
    <property type="project" value="UniProtKB-KW"/>
</dbReference>
<sequence>MIDTHAHLDFPEFDPDRDTLVQQMLEQGISNAIIPGVAPALWQRQLAIAQQYGFYYALGIHPWYCPLKNDVDISELKLLINSRRQDHALVAIGECGLDKLRQDTWPFQQAWLEAQLQLADELGLPVILHCVRAHEELLTLLSRHSPSRRGVIHGFYGAPELAARYFRLGYRLGIGGLLLNEDARKLHLTVQHLPLDAFILETDSPAMAPKSAIDRRNTPLLIAQIVAKMANLQKKSSVLISERLSENAVQLFEL</sequence>
<keyword evidence="3 5" id="KW-0378">Hydrolase</keyword>
<dbReference type="CDD" id="cd01310">
    <property type="entry name" value="TatD_DNAse"/>
    <property type="match status" value="1"/>
</dbReference>
<protein>
    <submittedName>
        <fullName evidence="5">TatD family hydrolase</fullName>
    </submittedName>
</protein>
<feature type="binding site" evidence="4">
    <location>
        <position position="94"/>
    </location>
    <ligand>
        <name>a divalent metal cation</name>
        <dbReference type="ChEBI" id="CHEBI:60240"/>
        <label>1</label>
    </ligand>
</feature>
<feature type="binding site" evidence="4">
    <location>
        <position position="129"/>
    </location>
    <ligand>
        <name>a divalent metal cation</name>
        <dbReference type="ChEBI" id="CHEBI:60240"/>
        <label>2</label>
    </ligand>
</feature>
<name>A0A974XNN9_9GAMM</name>
<evidence type="ECO:0000256" key="4">
    <source>
        <dbReference type="PIRSR" id="PIRSR005902-1"/>
    </source>
</evidence>
<dbReference type="FunFam" id="3.20.20.140:FF:000005">
    <property type="entry name" value="TatD family hydrolase"/>
    <property type="match status" value="1"/>
</dbReference>